<feature type="transmembrane region" description="Helical" evidence="7">
    <location>
        <begin position="2031"/>
        <end position="2049"/>
    </location>
</feature>
<feature type="compositionally biased region" description="Basic and acidic residues" evidence="6">
    <location>
        <begin position="966"/>
        <end position="975"/>
    </location>
</feature>
<reference evidence="9 10" key="1">
    <citation type="submission" date="2018-06" db="EMBL/GenBank/DDBJ databases">
        <authorList>
            <consortium name="Pathogen Informatics"/>
            <person name="Doyle S."/>
        </authorList>
    </citation>
    <scope>NUCLEOTIDE SEQUENCE [LARGE SCALE GENOMIC DNA]</scope>
    <source>
        <strain evidence="10">NCTC 11048</strain>
    </source>
</reference>
<evidence type="ECO:0000256" key="5">
    <source>
        <dbReference type="ARBA" id="ARBA00023088"/>
    </source>
</evidence>
<dbReference type="NCBIfam" id="TIGR01168">
    <property type="entry name" value="YSIRK_signal"/>
    <property type="match status" value="1"/>
</dbReference>
<feature type="region of interest" description="Disordered" evidence="6">
    <location>
        <begin position="47"/>
        <end position="247"/>
    </location>
</feature>
<feature type="region of interest" description="Disordered" evidence="6">
    <location>
        <begin position="1138"/>
        <end position="1159"/>
    </location>
</feature>
<feature type="region of interest" description="Disordered" evidence="6">
    <location>
        <begin position="966"/>
        <end position="1023"/>
    </location>
</feature>
<keyword evidence="4" id="KW-0732">Signal</keyword>
<feature type="compositionally biased region" description="Polar residues" evidence="6">
    <location>
        <begin position="47"/>
        <end position="57"/>
    </location>
</feature>
<dbReference type="NCBIfam" id="TIGR01167">
    <property type="entry name" value="LPXTG_anchor"/>
    <property type="match status" value="1"/>
</dbReference>
<evidence type="ECO:0000256" key="1">
    <source>
        <dbReference type="ARBA" id="ARBA00004168"/>
    </source>
</evidence>
<dbReference type="RefSeq" id="WP_096559500.1">
    <property type="nucleotide sequence ID" value="NZ_PPQH01000050.1"/>
</dbReference>
<feature type="transmembrane region" description="Helical" evidence="7">
    <location>
        <begin position="21"/>
        <end position="41"/>
    </location>
</feature>
<gene>
    <name evidence="9" type="primary">spsF_2</name>
    <name evidence="9" type="ORF">NCTC11048_00476</name>
</gene>
<keyword evidence="5" id="KW-0572">Peptidoglycan-anchor</keyword>
<keyword evidence="3" id="KW-0964">Secreted</keyword>
<dbReference type="Pfam" id="PF08428">
    <property type="entry name" value="Rib"/>
    <property type="match status" value="11"/>
</dbReference>
<dbReference type="EMBL" id="UHDP01000003">
    <property type="protein sequence ID" value="SUM45492.1"/>
    <property type="molecule type" value="Genomic_DNA"/>
</dbReference>
<dbReference type="Pfam" id="PF00746">
    <property type="entry name" value="Gram_pos_anchor"/>
    <property type="match status" value="1"/>
</dbReference>
<accession>A0A380G409</accession>
<feature type="region of interest" description="Disordered" evidence="6">
    <location>
        <begin position="1052"/>
        <end position="1093"/>
    </location>
</feature>
<feature type="compositionally biased region" description="Polar residues" evidence="6">
    <location>
        <begin position="64"/>
        <end position="94"/>
    </location>
</feature>
<protein>
    <submittedName>
        <fullName evidence="9">LPXTG-motif cell wall anchor domain-containing protein</fullName>
    </submittedName>
</protein>
<evidence type="ECO:0000256" key="2">
    <source>
        <dbReference type="ARBA" id="ARBA00022512"/>
    </source>
</evidence>
<feature type="region of interest" description="Disordered" evidence="6">
    <location>
        <begin position="1571"/>
        <end position="1594"/>
    </location>
</feature>
<feature type="region of interest" description="Disordered" evidence="6">
    <location>
        <begin position="1173"/>
        <end position="1197"/>
    </location>
</feature>
<feature type="compositionally biased region" description="Basic and acidic residues" evidence="6">
    <location>
        <begin position="173"/>
        <end position="205"/>
    </location>
</feature>
<keyword evidence="7" id="KW-0472">Membrane</keyword>
<feature type="region of interest" description="Disordered" evidence="6">
    <location>
        <begin position="1658"/>
        <end position="1678"/>
    </location>
</feature>
<proteinExistence type="predicted"/>
<keyword evidence="7" id="KW-1133">Transmembrane helix</keyword>
<feature type="region of interest" description="Disordered" evidence="6">
    <location>
        <begin position="1260"/>
        <end position="1281"/>
    </location>
</feature>
<feature type="compositionally biased region" description="Polar residues" evidence="6">
    <location>
        <begin position="116"/>
        <end position="137"/>
    </location>
</feature>
<evidence type="ECO:0000256" key="4">
    <source>
        <dbReference type="ARBA" id="ARBA00022729"/>
    </source>
</evidence>
<evidence type="ECO:0000313" key="10">
    <source>
        <dbReference type="Proteomes" id="UP000255549"/>
    </source>
</evidence>
<dbReference type="PROSITE" id="PS50847">
    <property type="entry name" value="GRAM_POS_ANCHORING"/>
    <property type="match status" value="1"/>
</dbReference>
<dbReference type="STRING" id="1141106.GCA_000308095_00792"/>
<feature type="region of interest" description="Disordered" evidence="6">
    <location>
        <begin position="1881"/>
        <end position="1919"/>
    </location>
</feature>
<comment type="subcellular location">
    <subcellularLocation>
        <location evidence="1">Secreted</location>
        <location evidence="1">Cell wall</location>
        <topology evidence="1">Peptidoglycan-anchor</topology>
    </subcellularLocation>
</comment>
<feature type="region of interest" description="Disordered" evidence="6">
    <location>
        <begin position="1727"/>
        <end position="1766"/>
    </location>
</feature>
<keyword evidence="7" id="KW-0812">Transmembrane</keyword>
<feature type="compositionally biased region" description="Polar residues" evidence="6">
    <location>
        <begin position="1658"/>
        <end position="1669"/>
    </location>
</feature>
<dbReference type="InterPro" id="IPR059115">
    <property type="entry name" value="Rib"/>
</dbReference>
<feature type="region of interest" description="Disordered" evidence="6">
    <location>
        <begin position="1522"/>
        <end position="1541"/>
    </location>
</feature>
<feature type="domain" description="Gram-positive cocci surface proteins LPxTG" evidence="8">
    <location>
        <begin position="2021"/>
        <end position="2057"/>
    </location>
</feature>
<dbReference type="Pfam" id="PF18957">
    <property type="entry name" value="RibLong"/>
    <property type="match status" value="1"/>
</dbReference>
<keyword evidence="10" id="KW-1185">Reference proteome</keyword>
<evidence type="ECO:0000313" key="9">
    <source>
        <dbReference type="EMBL" id="SUM45492.1"/>
    </source>
</evidence>
<organism evidence="9 10">
    <name type="scientific">Staphylococcus intermedius NCTC 11048</name>
    <dbReference type="NCBI Taxonomy" id="1141106"/>
    <lineage>
        <taxon>Bacteria</taxon>
        <taxon>Bacillati</taxon>
        <taxon>Bacillota</taxon>
        <taxon>Bacilli</taxon>
        <taxon>Bacillales</taxon>
        <taxon>Staphylococcaceae</taxon>
        <taxon>Staphylococcus</taxon>
        <taxon>Staphylococcus intermedius group</taxon>
    </lineage>
</organism>
<feature type="compositionally biased region" description="Low complexity" evidence="6">
    <location>
        <begin position="206"/>
        <end position="229"/>
    </location>
</feature>
<feature type="compositionally biased region" description="Low complexity" evidence="6">
    <location>
        <begin position="985"/>
        <end position="997"/>
    </location>
</feature>
<dbReference type="InterPro" id="IPR019931">
    <property type="entry name" value="LPXTG_anchor"/>
</dbReference>
<feature type="compositionally biased region" description="Basic and acidic residues" evidence="6">
    <location>
        <begin position="138"/>
        <end position="149"/>
    </location>
</feature>
<dbReference type="OrthoDB" id="2417389at2"/>
<dbReference type="InterPro" id="IPR005877">
    <property type="entry name" value="YSIRK_signal_dom"/>
</dbReference>
<evidence type="ECO:0000259" key="8">
    <source>
        <dbReference type="PROSITE" id="PS50847"/>
    </source>
</evidence>
<feature type="compositionally biased region" description="Polar residues" evidence="6">
    <location>
        <begin position="230"/>
        <end position="246"/>
    </location>
</feature>
<dbReference type="Pfam" id="PF04650">
    <property type="entry name" value="YSIRK_signal"/>
    <property type="match status" value="1"/>
</dbReference>
<evidence type="ECO:0000256" key="3">
    <source>
        <dbReference type="ARBA" id="ARBA00022525"/>
    </source>
</evidence>
<keyword evidence="2" id="KW-0134">Cell wall</keyword>
<feature type="compositionally biased region" description="Polar residues" evidence="6">
    <location>
        <begin position="150"/>
        <end position="162"/>
    </location>
</feature>
<sequence length="2057" mass="220996">MNKSKEKQLGFLSKRQNRYAIRRFSAGIASVLVGTAFFFGAHTSEASASEQDQTAQTAHDDSGTSDTLTEINEETAQVPTTATNPSVEEVNQQEEAGIDQSIAPQTSEQQEDATAINDSENTSEAVTQEQTQDVQATDENHDGTPKNDTELQSNDGTSTQEPKTTEETTVEASTKEAVTEKTPQEEISHREELSKNDKDTTEKQTTESSTSETPTTETTTTKKSTNQPESSAQENPTNQSQTTEASKITKADLEKLLKETSFEDMDATTKALYLDLLKDYTNKQDAAKPIATAKTRTQAKKVTAPKTNTRPSDVVAENKREVTADAIANGYIRTGTDATNAAHTLSGRAWVLGRGTLATMANGLTPVPEGTKVHLQWIDKDGATSPIYTAKTTNKLSAVDGSQVGPGAYAFDLRKGWTDANGKHHVYSAEKGQRYKIWIDDFRTKEGDIYTMLRVSGGFLPGTFVDSVTKNNMGQFPLVGTNMQRTGIFMTTLPSEKHLSAKNKVQDKKGATANPAVTMIENNFVSGKVWLETGDGDYANSASGPNFNKKDIPASGYKVVMTSLTKAGAQAYQTQVNRLPEKDRAAAARKLLKAHPEYMSVTVEGTTNARGEYTLRFPKGTLNKDFLYGYVLSPNGEVLASYSGFTSTEFRKPNYDVATAPQTAAYYRPIRNAWVNVNFAVVESTRAQINIKNFDVTSNPGHRGQVAYVDVSGIPRTSLPTRVQWKDSTGKVVQDSGPVTSKAEAENKGKFTIPTHAKSGEVYTVELVVDGHVAASDSFIVHVNEDAAKYQPVYPPVTVEPGQSATIPAPQNTDGQPLPNGTTFEKGYHVPTWVTVNKDGSITVKPGEKVTEDEYAIPVIVTYPDGSKNTIFAPVTVQQKEPMASEYEPTTEGVTKKYGTPVTSDDVTGTVKIPDFPVDGEQPKVTVDDETQLPGGTTEGRVEVDVTVTYPDGTKDHIKVPVVTEKQPDGDKYEPTTEGVTKKYGTPVTTDDVTGTVKIPDFPVDGEQPKVTVDDETQLPDGTTEGKVEVDVTVTYPDGTKDHIKVPVVTEKQPDGDKYEPTTEGVTKKYGTPVTSDDVTGTVKIPDFPVEGQQPKVTVDDETQLPDGTTEGRVDVDVTVTYPDGTKDHIKVPVVSEKQPDGDKYEPTSTGVTKKYGTPVTTGDVTGTVKIPNFPVDGEQPKVTVDDETQLPDGTTEGRVDVDVTVTYPDGTKDHIKVPVVTEKQLDGDKYEPTTEGVTKKYGTSVTTDDVTGTVKIPDFPVDGQQPKVTVDDETQLPDGTTEGKVEVDVTVTYPDGTRDHIKVPVVTEKQPDNEKYEPTSTGVTKAYGIPTTADEVTGSVHIPNFPVDGKQPVVTVNDPKRLPNGKKEGQINVPVTVTYPDGTKDYMTVPVITGKQAENEKYEPITLGVVKDYGNPTTAKDVTDSIQIPTYPVGGQQPKVTVDDETQLPDGTTEGQVDVKVTVTYPDGTKDHITVSVVTNPQKDNQKYEPTSTGVTKEYDTPTTVEDVLNAVTVPDYPADREEQPVKTVDAPDQLPDGTTEGQVLVGVTVTYPDGSKDYIKVPVVTNPPTDNVRYEPTTDGITKPFGEPTTADDVTNAVKIPHFPTEGEQPTITVIDPKQLPDGQKEGLVNVGVIVTYPDGTTDYFTVPVVTSKQADSDQYTPKTNGITKPFGIPTSSDEVEDAVKIPNYPVDAQPPVVKVKDPTQLPDGSVATTVDVDVTVTYPDGTTDEITVPVTTVSSDEGGHGSSGSSGSGSTPNANSPTVRPAIQLPRLKGSVPHLAAPTTPHQEADSDKYSPTSEGITKAHGIPVKKNDVTDSVYIPNYPTGGGQPTVTVHDETQLPDGTTDGTVDVDVEVRYPDGSTTQLTVPVTIESTSKVQVEAMDPSGVKSTQTTVDSVETQAEEDASTTDDVPTVGDVTPVVKGHEKVASKAKDQQPANDEVVTIPTVAHGSKLANDDESGANVSKQAKDTTENVVHMPINKTNGDVALTNLATVSHMQVTQTEMTTAETTTQVEIQQLPETGGNSKQAGALLGGFIAVMGSLLLFGRRRKEKKD</sequence>
<feature type="compositionally biased region" description="Polar residues" evidence="6">
    <location>
        <begin position="1890"/>
        <end position="1902"/>
    </location>
</feature>
<evidence type="ECO:0000256" key="6">
    <source>
        <dbReference type="SAM" id="MobiDB-lite"/>
    </source>
</evidence>
<dbReference type="Proteomes" id="UP000255549">
    <property type="component" value="Unassembled WGS sequence"/>
</dbReference>
<name>A0A380G409_STAIN</name>
<feature type="compositionally biased region" description="Basic and acidic residues" evidence="6">
    <location>
        <begin position="1052"/>
        <end position="1061"/>
    </location>
</feature>
<dbReference type="InterPro" id="IPR044055">
    <property type="entry name" value="RibLong"/>
</dbReference>
<dbReference type="NCBIfam" id="NF038186">
    <property type="entry name" value="YPDG_rpt"/>
    <property type="match status" value="1"/>
</dbReference>
<feature type="region of interest" description="Disordered" evidence="6">
    <location>
        <begin position="1779"/>
        <end position="1806"/>
    </location>
</feature>
<evidence type="ECO:0000256" key="7">
    <source>
        <dbReference type="SAM" id="Phobius"/>
    </source>
</evidence>
<feature type="region of interest" description="Disordered" evidence="6">
    <location>
        <begin position="882"/>
        <end position="938"/>
    </location>
</feature>